<dbReference type="AlphaFoldDB" id="A0A9D3S0H7"/>
<keyword evidence="1" id="KW-0812">Transmembrane</keyword>
<dbReference type="Proteomes" id="UP001044222">
    <property type="component" value="Chromosome 7"/>
</dbReference>
<organism evidence="2 3">
    <name type="scientific">Anguilla anguilla</name>
    <name type="common">European freshwater eel</name>
    <name type="synonym">Muraena anguilla</name>
    <dbReference type="NCBI Taxonomy" id="7936"/>
    <lineage>
        <taxon>Eukaryota</taxon>
        <taxon>Metazoa</taxon>
        <taxon>Chordata</taxon>
        <taxon>Craniata</taxon>
        <taxon>Vertebrata</taxon>
        <taxon>Euteleostomi</taxon>
        <taxon>Actinopterygii</taxon>
        <taxon>Neopterygii</taxon>
        <taxon>Teleostei</taxon>
        <taxon>Anguilliformes</taxon>
        <taxon>Anguillidae</taxon>
        <taxon>Anguilla</taxon>
    </lineage>
</organism>
<comment type="caution">
    <text evidence="2">The sequence shown here is derived from an EMBL/GenBank/DDBJ whole genome shotgun (WGS) entry which is preliminary data.</text>
</comment>
<feature type="transmembrane region" description="Helical" evidence="1">
    <location>
        <begin position="60"/>
        <end position="79"/>
    </location>
</feature>
<evidence type="ECO:0000256" key="1">
    <source>
        <dbReference type="SAM" id="Phobius"/>
    </source>
</evidence>
<keyword evidence="1" id="KW-1133">Transmembrane helix</keyword>
<sequence length="101" mass="11549">MHAILDLLGSNTALLKCASAKGMRDLALTHNQLTRKPVFSMKHPVCFLGLSSVKKGRNIVMLYHLMQYVCGICSMLYASKIARKHRYVKVYCWERNVLTYV</sequence>
<proteinExistence type="predicted"/>
<name>A0A9D3S0H7_ANGAN</name>
<evidence type="ECO:0000313" key="3">
    <source>
        <dbReference type="Proteomes" id="UP001044222"/>
    </source>
</evidence>
<accession>A0A9D3S0H7</accession>
<reference evidence="2" key="1">
    <citation type="submission" date="2021-01" db="EMBL/GenBank/DDBJ databases">
        <title>A chromosome-scale assembly of European eel, Anguilla anguilla.</title>
        <authorList>
            <person name="Henkel C."/>
            <person name="Jong-Raadsen S.A."/>
            <person name="Dufour S."/>
            <person name="Weltzien F.-A."/>
            <person name="Palstra A.P."/>
            <person name="Pelster B."/>
            <person name="Spaink H.P."/>
            <person name="Van Den Thillart G.E."/>
            <person name="Jansen H."/>
            <person name="Zahm M."/>
            <person name="Klopp C."/>
            <person name="Cedric C."/>
            <person name="Louis A."/>
            <person name="Berthelot C."/>
            <person name="Parey E."/>
            <person name="Roest Crollius H."/>
            <person name="Montfort J."/>
            <person name="Robinson-Rechavi M."/>
            <person name="Bucao C."/>
            <person name="Bouchez O."/>
            <person name="Gislard M."/>
            <person name="Lluch J."/>
            <person name="Milhes M."/>
            <person name="Lampietro C."/>
            <person name="Lopez Roques C."/>
            <person name="Donnadieu C."/>
            <person name="Braasch I."/>
            <person name="Desvignes T."/>
            <person name="Postlethwait J."/>
            <person name="Bobe J."/>
            <person name="Guiguen Y."/>
            <person name="Dirks R."/>
        </authorList>
    </citation>
    <scope>NUCLEOTIDE SEQUENCE</scope>
    <source>
        <strain evidence="2">Tag_6206</strain>
        <tissue evidence="2">Liver</tissue>
    </source>
</reference>
<evidence type="ECO:0000313" key="2">
    <source>
        <dbReference type="EMBL" id="KAG5845907.1"/>
    </source>
</evidence>
<protein>
    <submittedName>
        <fullName evidence="2">Uncharacterized protein</fullName>
    </submittedName>
</protein>
<keyword evidence="3" id="KW-1185">Reference proteome</keyword>
<keyword evidence="1" id="KW-0472">Membrane</keyword>
<gene>
    <name evidence="2" type="ORF">ANANG_G00144160</name>
</gene>
<dbReference type="EMBL" id="JAFIRN010000007">
    <property type="protein sequence ID" value="KAG5845907.1"/>
    <property type="molecule type" value="Genomic_DNA"/>
</dbReference>